<dbReference type="InterPro" id="IPR011009">
    <property type="entry name" value="Kinase-like_dom_sf"/>
</dbReference>
<dbReference type="SUPFAM" id="SSF52540">
    <property type="entry name" value="P-loop containing nucleoside triphosphate hydrolases"/>
    <property type="match status" value="1"/>
</dbReference>
<feature type="compositionally biased region" description="Low complexity" evidence="1">
    <location>
        <begin position="473"/>
        <end position="485"/>
    </location>
</feature>
<evidence type="ECO:0000313" key="2">
    <source>
        <dbReference type="EMBL" id="VFA98090.1"/>
    </source>
</evidence>
<keyword evidence="2" id="KW-0418">Kinase</keyword>
<proteinExistence type="predicted"/>
<dbReference type="PANTHER" id="PTHR43883:SF1">
    <property type="entry name" value="GLUCONOKINASE"/>
    <property type="match status" value="1"/>
</dbReference>
<reference evidence="2 3" key="1">
    <citation type="submission" date="2019-02" db="EMBL/GenBank/DDBJ databases">
        <authorList>
            <consortium name="Pathogen Informatics"/>
        </authorList>
    </citation>
    <scope>NUCLEOTIDE SEQUENCE [LARGE SCALE GENOMIC DNA]</scope>
    <source>
        <strain evidence="2 3">3012STDY6756504</strain>
    </source>
</reference>
<dbReference type="Pfam" id="PF13671">
    <property type="entry name" value="AAA_33"/>
    <property type="match status" value="1"/>
</dbReference>
<dbReference type="Gene3D" id="3.40.50.300">
    <property type="entry name" value="P-loop containing nucleotide triphosphate hydrolases"/>
    <property type="match status" value="1"/>
</dbReference>
<dbReference type="InterPro" id="IPR027417">
    <property type="entry name" value="P-loop_NTPase"/>
</dbReference>
<dbReference type="GO" id="GO:0016301">
    <property type="term" value="F:kinase activity"/>
    <property type="evidence" value="ECO:0007669"/>
    <property type="project" value="UniProtKB-KW"/>
</dbReference>
<dbReference type="PANTHER" id="PTHR43883">
    <property type="entry name" value="SLR0207 PROTEIN"/>
    <property type="match status" value="1"/>
</dbReference>
<dbReference type="RefSeq" id="WP_130916815.1">
    <property type="nucleotide sequence ID" value="NZ_LR215973.1"/>
</dbReference>
<evidence type="ECO:0000313" key="3">
    <source>
        <dbReference type="Proteomes" id="UP000290439"/>
    </source>
</evidence>
<organism evidence="2 3">
    <name type="scientific">Nocardia cyriacigeorgica</name>
    <dbReference type="NCBI Taxonomy" id="135487"/>
    <lineage>
        <taxon>Bacteria</taxon>
        <taxon>Bacillati</taxon>
        <taxon>Actinomycetota</taxon>
        <taxon>Actinomycetes</taxon>
        <taxon>Mycobacteriales</taxon>
        <taxon>Nocardiaceae</taxon>
        <taxon>Nocardia</taxon>
    </lineage>
</organism>
<dbReference type="EMBL" id="LR215973">
    <property type="protein sequence ID" value="VFA98090.1"/>
    <property type="molecule type" value="Genomic_DNA"/>
</dbReference>
<dbReference type="AlphaFoldDB" id="A0A4U8VWM8"/>
<gene>
    <name evidence="2" type="ORF">NCTC10797_01855</name>
</gene>
<dbReference type="Proteomes" id="UP000290439">
    <property type="component" value="Chromosome"/>
</dbReference>
<protein>
    <submittedName>
        <fullName evidence="2">Predicted kinase</fullName>
    </submittedName>
</protein>
<dbReference type="SUPFAM" id="SSF56112">
    <property type="entry name" value="Protein kinase-like (PK-like)"/>
    <property type="match status" value="1"/>
</dbReference>
<evidence type="ECO:0000256" key="1">
    <source>
        <dbReference type="SAM" id="MobiDB-lite"/>
    </source>
</evidence>
<sequence length="498" mass="54644">MNESVPAGAELRETHTGLVVLVGDRAYKVKKPLATDFLDFRTARSRELACARELELNRRIAPDVYLGIGHFSDPVNGSTEPVLVMRRMPDDRRLATLLDSHREPDIAELAGTLARFHASAKRSPEVDRFGTAEAVWERWQPVLRTLRKQTDLIDPAIPDKLEARALRYLDGRRALFQRRITEGKIIDGHGDLLAQDIFVMPDGYRILDCLDFDDALRYLDCIDDIAFLTMDLEFLGHRDVSDRFIAEYRHVTGDTAPISLCDHYIAYRALVRAKVDLIRWAQGEGAALERAHRHLVIADERTARSAVRLALVGGLPGTGKSTVAQQLSREFGATVLSSDDIRQELADAGAIAGPTGVFGQGRYSSGNKARVYSELLARAKPLLDIGESVVLDASWIDAVQRQRATALAADSAAELVEIRCCCPPQVAAHRIRGRGHSTSDATTDIATSMAASAGPWQQASIANTDQPLTRTMSAARRAWQSAAEAPTADGRTPARLPG</sequence>
<feature type="region of interest" description="Disordered" evidence="1">
    <location>
        <begin position="471"/>
        <end position="498"/>
    </location>
</feature>
<accession>A0A4U8VWM8</accession>
<dbReference type="InterPro" id="IPR052732">
    <property type="entry name" value="Cell-binding_unc_protein"/>
</dbReference>
<name>A0A4U8VWM8_9NOCA</name>
<keyword evidence="2" id="KW-0808">Transferase</keyword>
<dbReference type="Gene3D" id="3.90.1200.10">
    <property type="match status" value="1"/>
</dbReference>